<feature type="domain" description="SLH" evidence="3">
    <location>
        <begin position="1222"/>
        <end position="1280"/>
    </location>
</feature>
<evidence type="ECO:0000313" key="4">
    <source>
        <dbReference type="EMBL" id="CFX17866.1"/>
    </source>
</evidence>
<name>A0A0E4G9N2_9FIRM</name>
<dbReference type="Pfam" id="PF00395">
    <property type="entry name" value="SLH"/>
    <property type="match status" value="3"/>
</dbReference>
<dbReference type="NCBIfam" id="TIGR02543">
    <property type="entry name" value="List_Bact_rpt"/>
    <property type="match status" value="1"/>
</dbReference>
<proteinExistence type="predicted"/>
<feature type="region of interest" description="Disordered" evidence="2">
    <location>
        <begin position="91"/>
        <end position="114"/>
    </location>
</feature>
<gene>
    <name evidence="4" type="ORF">728</name>
</gene>
<feature type="domain" description="SLH" evidence="3">
    <location>
        <begin position="1158"/>
        <end position="1221"/>
    </location>
</feature>
<protein>
    <submittedName>
        <fullName evidence="4">Listeria/Bacterioides repeat</fullName>
    </submittedName>
</protein>
<evidence type="ECO:0000313" key="5">
    <source>
        <dbReference type="Proteomes" id="UP000045545"/>
    </source>
</evidence>
<dbReference type="InterPro" id="IPR013378">
    <property type="entry name" value="InlB-like_B-rpt"/>
</dbReference>
<dbReference type="EMBL" id="CGIH01000009">
    <property type="protein sequence ID" value="CFX17866.1"/>
    <property type="molecule type" value="Genomic_DNA"/>
</dbReference>
<dbReference type="RefSeq" id="WP_157609489.1">
    <property type="nucleotide sequence ID" value="NZ_CGIH01000009.1"/>
</dbReference>
<dbReference type="Proteomes" id="UP000045545">
    <property type="component" value="Unassembled WGS sequence"/>
</dbReference>
<evidence type="ECO:0000256" key="1">
    <source>
        <dbReference type="ARBA" id="ARBA00022737"/>
    </source>
</evidence>
<dbReference type="InterPro" id="IPR001119">
    <property type="entry name" value="SLH_dom"/>
</dbReference>
<organism evidence="4 5">
    <name type="scientific">Syntrophomonas zehnderi OL-4</name>
    <dbReference type="NCBI Taxonomy" id="690567"/>
    <lineage>
        <taxon>Bacteria</taxon>
        <taxon>Bacillati</taxon>
        <taxon>Bacillota</taxon>
        <taxon>Clostridia</taxon>
        <taxon>Eubacteriales</taxon>
        <taxon>Syntrophomonadaceae</taxon>
        <taxon>Syntrophomonas</taxon>
    </lineage>
</organism>
<evidence type="ECO:0000256" key="2">
    <source>
        <dbReference type="SAM" id="MobiDB-lite"/>
    </source>
</evidence>
<dbReference type="Pfam" id="PF18998">
    <property type="entry name" value="Flg_new_2"/>
    <property type="match status" value="1"/>
</dbReference>
<feature type="domain" description="SLH" evidence="3">
    <location>
        <begin position="1285"/>
        <end position="1340"/>
    </location>
</feature>
<dbReference type="OrthoDB" id="9798386at2"/>
<sequence>MLSTSSFTPNHNTDYDLYVILRDDADNLSTPVKVDVKSPPAANFIAADYLKAGETQPDGSKQVQIQVQVQGTDQKGKVYWVLLPNDATAPTVDEVGKGTSSGGEVPVSSGSQEFEKNTPSTFLVTGAQDATAYDLYLVVGDTQNFNPLAECTDVFKLDVTTPAAGAPAFEVVGGNEHQTLSVALGEVGNNGTIKLLRTANTTDNITLLNKTITLDLNSFDLNISSPADEGIKVTNGTLAVTGAGKLNATGKLYGVWANKGTVTVDDAASGDGIGVYAILGANVTVRGNATGQSNGVYADNIYTKVTVKGNVTSTTGQIQGAVYALGQAEVIVEGDVSASSGYGVHTNNSGVITVNGDVTASRGGALTEGTGGEITVKDDLSSYNHCAVITQNSSGNITVEGAIKPLGKANYVLINNVPILKEAGVSDPGKSGYLKYSGSGATGLVWVRDPSVTPAVCEIVGGAQYDNLPAALAAASDGQHIRLLQSIVHEKSIEISGAKTIYLQMNNHDLTIRNTGNGPALEVGTSSKVWVGETGNLTLDAKFAALNVSYGEFHSGGAVNATLQSAFSPGINADNAIVEIEKGTLTSESDGIYASESSTIAFNGPVTVNGKNDNLSNGVHLSGIDNTVSVNGNVHIASGQGTGVYVEDGGTVTVGHTENPVSITSTNSSGIWTRQGSNTADITVYGTVTGKARAIDATGDADIKVLGDVKSTSTLASLFAVEGFANSGDTIAIAITGNVEGPNGVKYHGNDGTISVTGNVTATGSAGDTVGVFASYGSVSVTGNVAAPNGIGAEAGENGEITIDGKLSGKVFAKVYYTIKTENDKTLPTTKPGYHTYSKDTAIVWVKESTSLYNVAVNGSYAVITGAGSYAQGTVITINAGTRSGYSFTGWTSPDGVVLENAKSATTTFSMPAKNVSVTATWSYNGGGSVGGGGGSSSPSAPTINAVVKAGTYTENYPIAIDKAKNSSTANLNLDDCNAAFENAQTGSDGSKSINITFPPIQDINSCILGLPVSALSSQNANRNISMSSSLGVINLPGNMLQSTGLAADDNIAISISKADNATLPESVRDIIGDRPVTELRLTKGGQTIAWDNPAAPVAVTIPYTPTKEELLNPEHITVWYIDGKGNVVAVPSGRYDSATGTVTFRTTHFSKYAVVYASHNFDDLGSVGWAKKPIEVLASKGVLKGISENKYAPETNITRADFLYYLVRTLDLDAKFDGNFEDIKPDAYYYQEMGIAKKLGITSGTGNNRYSPEVGISRQDMMVLTDKALRMLKNQKEQGKASDLERFKDKSLIAGYAINSVATVVKEGLITGSNNLIKPLDNTSRAEAAVFLYKIYNKY</sequence>
<keyword evidence="5" id="KW-1185">Reference proteome</keyword>
<dbReference type="STRING" id="690567.728"/>
<dbReference type="InterPro" id="IPR044060">
    <property type="entry name" value="Bacterial_rp_domain"/>
</dbReference>
<accession>A0A0E4G9N2</accession>
<evidence type="ECO:0000259" key="3">
    <source>
        <dbReference type="PROSITE" id="PS51272"/>
    </source>
</evidence>
<dbReference type="PROSITE" id="PS51272">
    <property type="entry name" value="SLH"/>
    <property type="match status" value="3"/>
</dbReference>
<feature type="compositionally biased region" description="Low complexity" evidence="2">
    <location>
        <begin position="102"/>
        <end position="111"/>
    </location>
</feature>
<keyword evidence="1" id="KW-0677">Repeat</keyword>
<reference evidence="4 5" key="1">
    <citation type="submission" date="2015-03" db="EMBL/GenBank/DDBJ databases">
        <authorList>
            <person name="Murphy D."/>
        </authorList>
    </citation>
    <scope>NUCLEOTIDE SEQUENCE [LARGE SCALE GENOMIC DNA]</scope>
    <source>
        <strain evidence="4 5">OL-4</strain>
    </source>
</reference>